<dbReference type="InterPro" id="IPR036299">
    <property type="entry name" value="Polyketide_synth_docking_sf"/>
</dbReference>
<keyword evidence="4" id="KW-0808">Transferase</keyword>
<dbReference type="Gene3D" id="3.40.47.10">
    <property type="match status" value="1"/>
</dbReference>
<dbReference type="InterPro" id="IPR016035">
    <property type="entry name" value="Acyl_Trfase/lysoPLipase"/>
</dbReference>
<keyword evidence="6" id="KW-0511">Multifunctional enzyme</keyword>
<dbReference type="SUPFAM" id="SSF53901">
    <property type="entry name" value="Thiolase-like"/>
    <property type="match status" value="1"/>
</dbReference>
<dbReference type="SUPFAM" id="SSF101173">
    <property type="entry name" value="Docking domain B of the erythromycin polyketide synthase (DEBS)"/>
    <property type="match status" value="1"/>
</dbReference>
<dbReference type="SMART" id="SM00825">
    <property type="entry name" value="PKS_KS"/>
    <property type="match status" value="1"/>
</dbReference>
<dbReference type="Pfam" id="PF02801">
    <property type="entry name" value="Ketoacyl-synt_C"/>
    <property type="match status" value="1"/>
</dbReference>
<dbReference type="PANTHER" id="PTHR43775">
    <property type="entry name" value="FATTY ACID SYNTHASE"/>
    <property type="match status" value="1"/>
</dbReference>
<evidence type="ECO:0000259" key="9">
    <source>
        <dbReference type="PROSITE" id="PS52004"/>
    </source>
</evidence>
<evidence type="ECO:0000313" key="11">
    <source>
        <dbReference type="Proteomes" id="UP000741013"/>
    </source>
</evidence>
<evidence type="ECO:0000256" key="5">
    <source>
        <dbReference type="ARBA" id="ARBA00023194"/>
    </source>
</evidence>
<feature type="domain" description="Carrier" evidence="8">
    <location>
        <begin position="1230"/>
        <end position="1305"/>
    </location>
</feature>
<dbReference type="InterPro" id="IPR050091">
    <property type="entry name" value="PKS_NRPS_Biosynth_Enz"/>
</dbReference>
<dbReference type="SUPFAM" id="SSF52151">
    <property type="entry name" value="FabD/lysophospholipase-like"/>
    <property type="match status" value="1"/>
</dbReference>
<keyword evidence="5" id="KW-0045">Antibiotic biosynthesis</keyword>
<dbReference type="Gene3D" id="1.10.1200.10">
    <property type="entry name" value="ACP-like"/>
    <property type="match status" value="1"/>
</dbReference>
<dbReference type="SMART" id="SM00823">
    <property type="entry name" value="PKS_PP"/>
    <property type="match status" value="1"/>
</dbReference>
<dbReference type="InterPro" id="IPR014031">
    <property type="entry name" value="Ketoacyl_synth_C"/>
</dbReference>
<evidence type="ECO:0000259" key="8">
    <source>
        <dbReference type="PROSITE" id="PS50075"/>
    </source>
</evidence>
<feature type="domain" description="Ketosynthase family 3 (KS3)" evidence="9">
    <location>
        <begin position="36"/>
        <end position="459"/>
    </location>
</feature>
<dbReference type="InterPro" id="IPR016036">
    <property type="entry name" value="Malonyl_transacylase_ACP-bd"/>
</dbReference>
<dbReference type="PROSITE" id="PS52004">
    <property type="entry name" value="KS3_2"/>
    <property type="match status" value="1"/>
</dbReference>
<dbReference type="Gene3D" id="3.40.50.720">
    <property type="entry name" value="NAD(P)-binding Rossmann-like Domain"/>
    <property type="match status" value="1"/>
</dbReference>
<dbReference type="PROSITE" id="PS00606">
    <property type="entry name" value="KS3_1"/>
    <property type="match status" value="1"/>
</dbReference>
<dbReference type="InterPro" id="IPR020806">
    <property type="entry name" value="PKS_PP-bd"/>
</dbReference>
<dbReference type="Proteomes" id="UP000741013">
    <property type="component" value="Unassembled WGS sequence"/>
</dbReference>
<dbReference type="Pfam" id="PF00550">
    <property type="entry name" value="PP-binding"/>
    <property type="match status" value="1"/>
</dbReference>
<dbReference type="SUPFAM" id="SSF55048">
    <property type="entry name" value="Probable ACP-binding domain of malonyl-CoA ACP transacylase"/>
    <property type="match status" value="1"/>
</dbReference>
<dbReference type="PANTHER" id="PTHR43775:SF51">
    <property type="entry name" value="INACTIVE PHENOLPHTHIOCEROL SYNTHESIS POLYKETIDE SYNTHASE TYPE I PKS1-RELATED"/>
    <property type="match status" value="1"/>
</dbReference>
<dbReference type="PROSITE" id="PS50075">
    <property type="entry name" value="CARRIER"/>
    <property type="match status" value="1"/>
</dbReference>
<dbReference type="InterPro" id="IPR015083">
    <property type="entry name" value="NorB/c/GfsB-D-like_docking"/>
</dbReference>
<evidence type="ECO:0000256" key="4">
    <source>
        <dbReference type="ARBA" id="ARBA00022679"/>
    </source>
</evidence>
<evidence type="ECO:0000256" key="7">
    <source>
        <dbReference type="ARBA" id="ARBA00023315"/>
    </source>
</evidence>
<organism evidence="10 11">
    <name type="scientific">Amycolatopsis magusensis</name>
    <dbReference type="NCBI Taxonomy" id="882444"/>
    <lineage>
        <taxon>Bacteria</taxon>
        <taxon>Bacillati</taxon>
        <taxon>Actinomycetota</taxon>
        <taxon>Actinomycetes</taxon>
        <taxon>Pseudonocardiales</taxon>
        <taxon>Pseudonocardiaceae</taxon>
        <taxon>Amycolatopsis</taxon>
    </lineage>
</organism>
<dbReference type="Pfam" id="PF16197">
    <property type="entry name" value="KAsynt_C_assoc"/>
    <property type="match status" value="1"/>
</dbReference>
<protein>
    <submittedName>
        <fullName evidence="10">Acyl transferase domain-containing protein/aryl carrier-like protein</fullName>
    </submittedName>
</protein>
<dbReference type="SUPFAM" id="SSF51735">
    <property type="entry name" value="NAD(P)-binding Rossmann-fold domains"/>
    <property type="match status" value="1"/>
</dbReference>
<keyword evidence="3" id="KW-0597">Phosphoprotein</keyword>
<evidence type="ECO:0000256" key="6">
    <source>
        <dbReference type="ARBA" id="ARBA00023268"/>
    </source>
</evidence>
<gene>
    <name evidence="10" type="ORF">JOM49_002698</name>
</gene>
<accession>A0ABS4PP47</accession>
<proteinExistence type="predicted"/>
<dbReference type="InterPro" id="IPR014043">
    <property type="entry name" value="Acyl_transferase_dom"/>
</dbReference>
<dbReference type="InterPro" id="IPR009081">
    <property type="entry name" value="PP-bd_ACP"/>
</dbReference>
<evidence type="ECO:0000256" key="3">
    <source>
        <dbReference type="ARBA" id="ARBA00022553"/>
    </source>
</evidence>
<dbReference type="EMBL" id="JAGGMS010000001">
    <property type="protein sequence ID" value="MBP2181172.1"/>
    <property type="molecule type" value="Genomic_DNA"/>
</dbReference>
<comment type="caution">
    <text evidence="10">The sequence shown here is derived from an EMBL/GenBank/DDBJ whole genome shotgun (WGS) entry which is preliminary data.</text>
</comment>
<dbReference type="Gene3D" id="3.40.366.10">
    <property type="entry name" value="Malonyl-Coenzyme A Acyl Carrier Protein, domain 2"/>
    <property type="match status" value="1"/>
</dbReference>
<comment type="cofactor">
    <cofactor evidence="1">
        <name>pantetheine 4'-phosphate</name>
        <dbReference type="ChEBI" id="CHEBI:47942"/>
    </cofactor>
</comment>
<name>A0ABS4PP47_9PSEU</name>
<dbReference type="Gene3D" id="3.30.70.3290">
    <property type="match status" value="1"/>
</dbReference>
<dbReference type="InterPro" id="IPR036736">
    <property type="entry name" value="ACP-like_sf"/>
</dbReference>
<dbReference type="SMART" id="SM00827">
    <property type="entry name" value="PKS_AT"/>
    <property type="match status" value="1"/>
</dbReference>
<dbReference type="Pfam" id="PF00109">
    <property type="entry name" value="ketoacyl-synt"/>
    <property type="match status" value="1"/>
</dbReference>
<keyword evidence="7" id="KW-0012">Acyltransferase</keyword>
<evidence type="ECO:0000256" key="1">
    <source>
        <dbReference type="ARBA" id="ARBA00001957"/>
    </source>
</evidence>
<dbReference type="Pfam" id="PF08990">
    <property type="entry name" value="Docking"/>
    <property type="match status" value="1"/>
</dbReference>
<dbReference type="InterPro" id="IPR016039">
    <property type="entry name" value="Thiolase-like"/>
</dbReference>
<dbReference type="InterPro" id="IPR036291">
    <property type="entry name" value="NAD(P)-bd_dom_sf"/>
</dbReference>
<reference evidence="10 11" key="1">
    <citation type="submission" date="2021-03" db="EMBL/GenBank/DDBJ databases">
        <title>Sequencing the genomes of 1000 actinobacteria strains.</title>
        <authorList>
            <person name="Klenk H.-P."/>
        </authorList>
    </citation>
    <scope>NUCLEOTIDE SEQUENCE [LARGE SCALE GENOMIC DNA]</scope>
    <source>
        <strain evidence="10 11">DSM 45510</strain>
    </source>
</reference>
<dbReference type="InterPro" id="IPR032821">
    <property type="entry name" value="PKS_assoc"/>
</dbReference>
<dbReference type="InterPro" id="IPR020841">
    <property type="entry name" value="PKS_Beta-ketoAc_synthase_dom"/>
</dbReference>
<keyword evidence="11" id="KW-1185">Reference proteome</keyword>
<dbReference type="InterPro" id="IPR018201">
    <property type="entry name" value="Ketoacyl_synth_AS"/>
</dbReference>
<dbReference type="CDD" id="cd00833">
    <property type="entry name" value="PKS"/>
    <property type="match status" value="1"/>
</dbReference>
<dbReference type="InterPro" id="IPR001227">
    <property type="entry name" value="Ac_transferase_dom_sf"/>
</dbReference>
<evidence type="ECO:0000256" key="2">
    <source>
        <dbReference type="ARBA" id="ARBA00022450"/>
    </source>
</evidence>
<sequence length="1309" mass="139041">MSTGPTEQKLLDYLKWVTTDLDRTRGQLLDLEERAREPIAVVSMSCRYPHGVGSPEDLWELVASGRDAISDFPADRGWPADVYDADPDRGDRPHAGGFLYEAADFDPGFFGVSPREAPAIDPQQRLLLEVAWEAFERAGFDADALRGSSTGVFTGVMYSDYGSRLQDRAPKGYESYLGNGSAGSIASGRVAYTFGLEGPAVTIDTACSSSLVALHLAAQALRNGDCSLALAGGVTVMATPMVFTEFDRQRGLSADGRCKSFAAAADGTGFAEGAGLLLLERLSDARRNGHQVLGLVRGTAVNQDGASNGLTAPNGPSQERVIRQALENARVAPSEVDAVEAHGTGTTLGDPIEAQALLATYGKSRGEKPLYLGSVKSNIGHTQAAAGVAGVIKMLMAMRHGELPRTLHVDEPNPLVDWDSGAVTLLTEPAKWQQNGHPRRAGVSSFGISGTNAHVILEQAPSDEPAGEPCVAPGPVPWVLSAKSPAALKGQAERLLNHLTLHPGLNVADVGHSLAVSRTSFPHRAVVFGDRQEELVKGLSGLAHGTPATNLVHGQASGGRTAFLFTGQGSQRPGMGRQLYETYPVFTRELDRVCALLDGRLDRPLLPIMFAEPRTPEAALLDRTAYTQAALFALETALYRLVESYGIVPSFVAGHSIGEVTAAHIAGVLSLEDACTLVAARGRLMEGARDDGAMVAIEAPESAVLPSLSDSVSLAAVNGPNAVVLAGDAEPVLAIGAEFKARGVRTKRLTVSHAFHSAHLDSMLDEYLRVARGLSYSAPRIPVVSTVTGQPAEELTSPEYWVRQVRQPVRFHDGMRTLQASGVRTFLEIGPDAVLTPAAQACVPEAEPGSIIPALTSRRPEPRTLVTALAKAHVRGVPVDWTAGFTGAKRVDLPTYAFQRSRYWLDPETRSTQFDLTAAAEALGLTEDQRAALTAWTRQAEWSYRVAWRPLRTIATSSSLGTWLVLGSDELRDLLRAQGAHVVTEPGEPLTGVLSVGDPGGEFDAPVWLVTTGGAPVDGPASPDQAQFRGLTPEHLVDLPAVPTEQEWTRLVDLLRSEVSEARLAIRGSEVFAERLERADLASGRQPDGPVLIRGSDALSTQAARWFRAQGVEVVTEASAVSTVVEVVGSDETVDAVRERLQALESLEATFFVFTTRTPSPAQSYATAWARSRPVPSAAIAWDLPGPQAVGLVLRQGASAPDVVAELDLVAPVVPADNRLLTATGTEREQLVTELVRFHAADVLGHASAEAIGVEDSLLDHGFSSFTALELSNRLQAASGVQIPPVAIYDQPTLAAVITHLGDALAELS</sequence>
<dbReference type="InterPro" id="IPR014030">
    <property type="entry name" value="Ketoacyl_synth_N"/>
</dbReference>
<dbReference type="SUPFAM" id="SSF47336">
    <property type="entry name" value="ACP-like"/>
    <property type="match status" value="1"/>
</dbReference>
<evidence type="ECO:0000313" key="10">
    <source>
        <dbReference type="EMBL" id="MBP2181172.1"/>
    </source>
</evidence>
<dbReference type="Pfam" id="PF00698">
    <property type="entry name" value="Acyl_transf_1"/>
    <property type="match status" value="1"/>
</dbReference>
<keyword evidence="2" id="KW-0596">Phosphopantetheine</keyword>